<reference evidence="13" key="1">
    <citation type="submission" date="2020-11" db="EMBL/GenBank/DDBJ databases">
        <authorList>
            <person name="Tran Van P."/>
        </authorList>
    </citation>
    <scope>NUCLEOTIDE SEQUENCE</scope>
</reference>
<dbReference type="Pfam" id="PF00858">
    <property type="entry name" value="ASC"/>
    <property type="match status" value="1"/>
</dbReference>
<dbReference type="GO" id="GO:0015280">
    <property type="term" value="F:ligand-gated sodium channel activity"/>
    <property type="evidence" value="ECO:0007669"/>
    <property type="project" value="TreeGrafter"/>
</dbReference>
<keyword evidence="8 12" id="KW-0406">Ion transport</keyword>
<dbReference type="Gene3D" id="1.10.287.770">
    <property type="entry name" value="YojJ-like"/>
    <property type="match status" value="1"/>
</dbReference>
<evidence type="ECO:0000256" key="9">
    <source>
        <dbReference type="ARBA" id="ARBA00023136"/>
    </source>
</evidence>
<dbReference type="InterPro" id="IPR001873">
    <property type="entry name" value="ENaC"/>
</dbReference>
<dbReference type="PRINTS" id="PR01078">
    <property type="entry name" value="AMINACHANNEL"/>
</dbReference>
<proteinExistence type="inferred from homology"/>
<comment type="subcellular location">
    <subcellularLocation>
        <location evidence="1">Membrane</location>
        <topology evidence="1">Multi-pass membrane protein</topology>
    </subcellularLocation>
</comment>
<dbReference type="GO" id="GO:0005886">
    <property type="term" value="C:plasma membrane"/>
    <property type="evidence" value="ECO:0007669"/>
    <property type="project" value="TreeGrafter"/>
</dbReference>
<keyword evidence="4 12" id="KW-0894">Sodium channel</keyword>
<evidence type="ECO:0000256" key="12">
    <source>
        <dbReference type="RuleBase" id="RU000679"/>
    </source>
</evidence>
<keyword evidence="6" id="KW-1133">Transmembrane helix</keyword>
<evidence type="ECO:0000256" key="1">
    <source>
        <dbReference type="ARBA" id="ARBA00004141"/>
    </source>
</evidence>
<dbReference type="EMBL" id="LR902492">
    <property type="protein sequence ID" value="CAD7250634.1"/>
    <property type="molecule type" value="Genomic_DNA"/>
</dbReference>
<evidence type="ECO:0000313" key="14">
    <source>
        <dbReference type="Proteomes" id="UP000677054"/>
    </source>
</evidence>
<dbReference type="Proteomes" id="UP000677054">
    <property type="component" value="Unassembled WGS sequence"/>
</dbReference>
<name>A0A7R9AAL7_9CRUS</name>
<evidence type="ECO:0000256" key="8">
    <source>
        <dbReference type="ARBA" id="ARBA00023065"/>
    </source>
</evidence>
<protein>
    <submittedName>
        <fullName evidence="13">Uncharacterized protein</fullName>
    </submittedName>
</protein>
<keyword evidence="11 12" id="KW-0407">Ion channel</keyword>
<evidence type="ECO:0000256" key="11">
    <source>
        <dbReference type="ARBA" id="ARBA00023303"/>
    </source>
</evidence>
<keyword evidence="14" id="KW-1185">Reference proteome</keyword>
<keyword evidence="3 12" id="KW-0813">Transport</keyword>
<evidence type="ECO:0000256" key="6">
    <source>
        <dbReference type="ARBA" id="ARBA00022989"/>
    </source>
</evidence>
<evidence type="ECO:0000256" key="10">
    <source>
        <dbReference type="ARBA" id="ARBA00023201"/>
    </source>
</evidence>
<keyword evidence="5 12" id="KW-0812">Transmembrane</keyword>
<evidence type="ECO:0000256" key="2">
    <source>
        <dbReference type="ARBA" id="ARBA00007193"/>
    </source>
</evidence>
<dbReference type="AlphaFoldDB" id="A0A7R9AAL7"/>
<dbReference type="OrthoDB" id="5874059at2759"/>
<keyword evidence="7" id="KW-0915">Sodium</keyword>
<evidence type="ECO:0000256" key="7">
    <source>
        <dbReference type="ARBA" id="ARBA00023053"/>
    </source>
</evidence>
<keyword evidence="10 12" id="KW-0739">Sodium transport</keyword>
<evidence type="ECO:0000313" key="13">
    <source>
        <dbReference type="EMBL" id="CAD7250634.1"/>
    </source>
</evidence>
<dbReference type="PANTHER" id="PTHR11690:SF300">
    <property type="entry name" value="PICKPOCKET PROTEIN 19"/>
    <property type="match status" value="1"/>
</dbReference>
<comment type="similarity">
    <text evidence="2 12">Belongs to the amiloride-sensitive sodium channel (TC 1.A.6) family.</text>
</comment>
<evidence type="ECO:0000256" key="4">
    <source>
        <dbReference type="ARBA" id="ARBA00022461"/>
    </source>
</evidence>
<dbReference type="EMBL" id="CAJPEV010002975">
    <property type="protein sequence ID" value="CAG0898578.1"/>
    <property type="molecule type" value="Genomic_DNA"/>
</dbReference>
<organism evidence="13">
    <name type="scientific">Darwinula stevensoni</name>
    <dbReference type="NCBI Taxonomy" id="69355"/>
    <lineage>
        <taxon>Eukaryota</taxon>
        <taxon>Metazoa</taxon>
        <taxon>Ecdysozoa</taxon>
        <taxon>Arthropoda</taxon>
        <taxon>Crustacea</taxon>
        <taxon>Oligostraca</taxon>
        <taxon>Ostracoda</taxon>
        <taxon>Podocopa</taxon>
        <taxon>Podocopida</taxon>
        <taxon>Darwinulocopina</taxon>
        <taxon>Darwinuloidea</taxon>
        <taxon>Darwinulidae</taxon>
        <taxon>Darwinula</taxon>
    </lineage>
</organism>
<sequence>MRCFTFHPNVTLGAGGESTGYSLLMNIPPRDVENGTVFWTVFIHKDLGWASTYLRSTYTKIKIRPGTSTHVILSAKEVNQLDTKAYPCESREGYSNDECLETCLLREIIGWNRLSCQLPSMNLSLPECRNMTEIMSSLSTLLFFYNFPFTSNCPCQTPCQQIRYSVDVQPAENFTHDKRSLMEVLLPEKGSQVFIYFFEKTAEVLTESQAYDFIQMLGEFGGCLGLFLGISIVSVYESLDRYIRSVFARYADSRK</sequence>
<dbReference type="PANTHER" id="PTHR11690">
    <property type="entry name" value="AMILORIDE-SENSITIVE SODIUM CHANNEL-RELATED"/>
    <property type="match status" value="1"/>
</dbReference>
<evidence type="ECO:0000256" key="5">
    <source>
        <dbReference type="ARBA" id="ARBA00022692"/>
    </source>
</evidence>
<keyword evidence="9" id="KW-0472">Membrane</keyword>
<accession>A0A7R9AAL7</accession>
<gene>
    <name evidence="13" type="ORF">DSTB1V02_LOCUS10404</name>
</gene>
<evidence type="ECO:0000256" key="3">
    <source>
        <dbReference type="ARBA" id="ARBA00022448"/>
    </source>
</evidence>